<dbReference type="Gene3D" id="3.40.50.2000">
    <property type="entry name" value="Glycogen Phosphorylase B"/>
    <property type="match status" value="1"/>
</dbReference>
<dbReference type="Proteomes" id="UP001202922">
    <property type="component" value="Unassembled WGS sequence"/>
</dbReference>
<dbReference type="InterPro" id="IPR001296">
    <property type="entry name" value="Glyco_trans_1"/>
</dbReference>
<dbReference type="PANTHER" id="PTHR45947">
    <property type="entry name" value="SULFOQUINOVOSYL TRANSFERASE SQD2"/>
    <property type="match status" value="1"/>
</dbReference>
<keyword evidence="2" id="KW-0808">Transferase</keyword>
<gene>
    <name evidence="4" type="ORF">L0M17_17325</name>
</gene>
<evidence type="ECO:0000313" key="5">
    <source>
        <dbReference type="Proteomes" id="UP001202922"/>
    </source>
</evidence>
<dbReference type="InterPro" id="IPR050194">
    <property type="entry name" value="Glycosyltransferase_grp1"/>
</dbReference>
<evidence type="ECO:0000256" key="2">
    <source>
        <dbReference type="ARBA" id="ARBA00022679"/>
    </source>
</evidence>
<reference evidence="4 5" key="1">
    <citation type="submission" date="2022-03" db="EMBL/GenBank/DDBJ databases">
        <title>Sinomonas sp. isolated from a soil.</title>
        <authorList>
            <person name="Han J."/>
            <person name="Kim D.-U."/>
        </authorList>
    </citation>
    <scope>NUCLEOTIDE SEQUENCE [LARGE SCALE GENOMIC DNA]</scope>
    <source>
        <strain evidence="4 5">5-5</strain>
    </source>
</reference>
<dbReference type="EMBL" id="JAKZBV010000001">
    <property type="protein sequence ID" value="MCH6471710.1"/>
    <property type="molecule type" value="Genomic_DNA"/>
</dbReference>
<proteinExistence type="predicted"/>
<feature type="domain" description="Glycosyl transferase family 1" evidence="3">
    <location>
        <begin position="171"/>
        <end position="342"/>
    </location>
</feature>
<dbReference type="SUPFAM" id="SSF53756">
    <property type="entry name" value="UDP-Glycosyltransferase/glycogen phosphorylase"/>
    <property type="match status" value="1"/>
</dbReference>
<dbReference type="CDD" id="cd03801">
    <property type="entry name" value="GT4_PimA-like"/>
    <property type="match status" value="1"/>
</dbReference>
<dbReference type="RefSeq" id="WP_241055654.1">
    <property type="nucleotide sequence ID" value="NZ_JAKZBV010000001.1"/>
</dbReference>
<keyword evidence="5" id="KW-1185">Reference proteome</keyword>
<comment type="caution">
    <text evidence="4">The sequence shown here is derived from an EMBL/GenBank/DDBJ whole genome shotgun (WGS) entry which is preliminary data.</text>
</comment>
<sequence>MTPSPPEMPARIDFVAAAPLGWNSGGSVYNERLIAALRGAGVTVHAYSLTGDWPEGSAADRERLASLLLGLAGDAGRVVIVDGLVGLGCPDEIAQAERGGVAVWLLVHVSLADLAVGTRSVAASEAARLAGLERAALEACSGAFAPSRFAAATLVARYGVEAVVAHPGVDRAPQARGSKPPHLVCVAALLPAKGQLVFLEALDGLLDLPWSASLVGSDQADRAYARAVRQAAASPQLSERVRLTGELRGPALDAAWDAADLSVLPSAHETFGMSVVESLAHGVPAFVPAGTGAEEALALSLSGGAGLAGAVGELRDVGVLRELLRTWLTDAEKRASFGAAARAARPALPTWADTAAAVAAGVGSARTPHD</sequence>
<protein>
    <recommendedName>
        <fullName evidence="1">D-inositol 3-phosphate glycosyltransferase</fullName>
    </recommendedName>
</protein>
<evidence type="ECO:0000256" key="1">
    <source>
        <dbReference type="ARBA" id="ARBA00021292"/>
    </source>
</evidence>
<name>A0ABS9U4X5_9MICC</name>
<evidence type="ECO:0000259" key="3">
    <source>
        <dbReference type="Pfam" id="PF00534"/>
    </source>
</evidence>
<evidence type="ECO:0000313" key="4">
    <source>
        <dbReference type="EMBL" id="MCH6471710.1"/>
    </source>
</evidence>
<dbReference type="Pfam" id="PF00534">
    <property type="entry name" value="Glycos_transf_1"/>
    <property type="match status" value="1"/>
</dbReference>
<accession>A0ABS9U4X5</accession>
<dbReference type="PANTHER" id="PTHR45947:SF3">
    <property type="entry name" value="SULFOQUINOVOSYL TRANSFERASE SQD2"/>
    <property type="match status" value="1"/>
</dbReference>
<organism evidence="4 5">
    <name type="scientific">Sinomonas terrae</name>
    <dbReference type="NCBI Taxonomy" id="2908838"/>
    <lineage>
        <taxon>Bacteria</taxon>
        <taxon>Bacillati</taxon>
        <taxon>Actinomycetota</taxon>
        <taxon>Actinomycetes</taxon>
        <taxon>Micrococcales</taxon>
        <taxon>Micrococcaceae</taxon>
        <taxon>Sinomonas</taxon>
    </lineage>
</organism>